<sequence>MKRRKVVSDDDGDLALEVKRTETEVDRGQDSCTIVSTPEVALDESTQPVEMEVLSEVLIKVPADAPVGGTVVDVTYIALPSHAMEEVRPDEETKTLEEEPKELVVSFPDFLQDSVVPLLNYLDGKREKYAVSKEAGFYVQLVRNWTKLKGAIVVKRKWDSATELARERAANLATECAAVEATLQDPEAQLLEKEIECEVVQLNLAKESGRCAELEETYEVLRISNENGQKMTGDLLTRLEKSREAYDEAVKRSERLITTAERRKKKHIEELATLEARKAEEVCIAEELRGKIAEAKMAEENLRSKISEIEGKCEVEFQRAEELSASLTEGVQKHEEELVNWAKQLADCESARTSEVECKLKVESKCRRLREQLGKADMRSQESQRRMEKAEEAYRQLRDESTDKLKLRLEKCLNGFAMWELQTVKWLKTPSALKKMDLRVEICTLKKENKGLWDKLELFWAEFESKSRCAEELTATLAARDQSHVAKLAHWTQKLADCKAVQNSELKRGKELDVNCNRLRSQLLVVEEQLVAARAKLMETELTVQQLKHQTDAVLCAREERCLCGYVEWKIQIMKWMKLDLLNPRLKQLEANGAGRHIELNRVVSFFISDLEGTKENLELELSKVLSRI</sequence>
<keyword evidence="1" id="KW-0175">Coiled coil</keyword>
<organism evidence="2 3">
    <name type="scientific">Marchantia polymorpha subsp. ruderalis</name>
    <dbReference type="NCBI Taxonomy" id="1480154"/>
    <lineage>
        <taxon>Eukaryota</taxon>
        <taxon>Viridiplantae</taxon>
        <taxon>Streptophyta</taxon>
        <taxon>Embryophyta</taxon>
        <taxon>Marchantiophyta</taxon>
        <taxon>Marchantiopsida</taxon>
        <taxon>Marchantiidae</taxon>
        <taxon>Marchantiales</taxon>
        <taxon>Marchantiaceae</taxon>
        <taxon>Marchantia</taxon>
    </lineage>
</organism>
<accession>A0A176VEV7</accession>
<dbReference type="AlphaFoldDB" id="A0A176VEV7"/>
<comment type="caution">
    <text evidence="2">The sequence shown here is derived from an EMBL/GenBank/DDBJ whole genome shotgun (WGS) entry which is preliminary data.</text>
</comment>
<reference evidence="2" key="1">
    <citation type="submission" date="2016-03" db="EMBL/GenBank/DDBJ databases">
        <title>Mechanisms controlling the formation of the plant cell surface in tip-growing cells are functionally conserved among land plants.</title>
        <authorList>
            <person name="Honkanen S."/>
            <person name="Jones V.A."/>
            <person name="Morieri G."/>
            <person name="Champion C."/>
            <person name="Hetherington A.J."/>
            <person name="Kelly S."/>
            <person name="Saint-Marcoux D."/>
            <person name="Proust H."/>
            <person name="Prescott H."/>
            <person name="Dolan L."/>
        </authorList>
    </citation>
    <scope>NUCLEOTIDE SEQUENCE [LARGE SCALE GENOMIC DNA]</scope>
    <source>
        <tissue evidence="2">Whole gametophyte</tissue>
    </source>
</reference>
<protein>
    <submittedName>
        <fullName evidence="2">Uncharacterized protein</fullName>
    </submittedName>
</protein>
<dbReference type="Proteomes" id="UP000077202">
    <property type="component" value="Unassembled WGS sequence"/>
</dbReference>
<evidence type="ECO:0000256" key="1">
    <source>
        <dbReference type="SAM" id="Coils"/>
    </source>
</evidence>
<gene>
    <name evidence="2" type="ORF">AXG93_4794s1000</name>
</gene>
<name>A0A176VEV7_MARPO</name>
<feature type="coiled-coil region" evidence="1">
    <location>
        <begin position="516"/>
        <end position="550"/>
    </location>
</feature>
<evidence type="ECO:0000313" key="2">
    <source>
        <dbReference type="EMBL" id="OAE19488.1"/>
    </source>
</evidence>
<proteinExistence type="predicted"/>
<keyword evidence="3" id="KW-1185">Reference proteome</keyword>
<dbReference type="EMBL" id="LVLJ01003848">
    <property type="protein sequence ID" value="OAE19488.1"/>
    <property type="molecule type" value="Genomic_DNA"/>
</dbReference>
<feature type="coiled-coil region" evidence="1">
    <location>
        <begin position="236"/>
        <end position="407"/>
    </location>
</feature>
<evidence type="ECO:0000313" key="3">
    <source>
        <dbReference type="Proteomes" id="UP000077202"/>
    </source>
</evidence>